<evidence type="ECO:0000256" key="1">
    <source>
        <dbReference type="ARBA" id="ARBA00022801"/>
    </source>
</evidence>
<dbReference type="Gene3D" id="3.40.50.1820">
    <property type="entry name" value="alpha/beta hydrolase"/>
    <property type="match status" value="1"/>
</dbReference>
<sequence>MAPAIVTQSPPPAGVTPMPPPGTAGSLAQIVFMARAMLSMVMRALAASVKRMLEEKPPTTTVQTQPGFHVVASAGLAAAARFIPHTRDSYLAWCNKHKKEPQITPLEEDAAALWCFGDENPPSSEHKLFLYFHGGGYSFGGASEEMIKYMHALKDEAKKAGVESSGVILQYSLATEGAGNPYPKQLTQAVIMLNYVTHTLGWKPSQIIIIGESAGSNLMFSTLLHVIHPCPHVTQQLKLSEPLFMIIALSPWVMLNYKPSTEPAYNTDYIRHSDHNKFVAGWLPPRDDIDVRWGNFEDTPKEWWVGLGKASGTEEMMHRDIVRFGEIVLEGKKDDPDGAEYEFELKTEIGVHCEPSLSLGTSFDDIPQWEMVKKWFNKRIAQ</sequence>
<protein>
    <recommendedName>
        <fullName evidence="5">Alpha/beta-hydrolase</fullName>
    </recommendedName>
</protein>
<organism evidence="3 4">
    <name type="scientific">Terfezia boudieri ATCC MYA-4762</name>
    <dbReference type="NCBI Taxonomy" id="1051890"/>
    <lineage>
        <taxon>Eukaryota</taxon>
        <taxon>Fungi</taxon>
        <taxon>Dikarya</taxon>
        <taxon>Ascomycota</taxon>
        <taxon>Pezizomycotina</taxon>
        <taxon>Pezizomycetes</taxon>
        <taxon>Pezizales</taxon>
        <taxon>Pezizaceae</taxon>
        <taxon>Terfezia</taxon>
    </lineage>
</organism>
<dbReference type="EMBL" id="ML121549">
    <property type="protein sequence ID" value="RPB22913.1"/>
    <property type="molecule type" value="Genomic_DNA"/>
</dbReference>
<dbReference type="InParanoid" id="A0A3N4LJ41"/>
<keyword evidence="1" id="KW-0378">Hydrolase</keyword>
<reference evidence="3 4" key="1">
    <citation type="journal article" date="2018" name="Nat. Ecol. Evol.">
        <title>Pezizomycetes genomes reveal the molecular basis of ectomycorrhizal truffle lifestyle.</title>
        <authorList>
            <person name="Murat C."/>
            <person name="Payen T."/>
            <person name="Noel B."/>
            <person name="Kuo A."/>
            <person name="Morin E."/>
            <person name="Chen J."/>
            <person name="Kohler A."/>
            <person name="Krizsan K."/>
            <person name="Balestrini R."/>
            <person name="Da Silva C."/>
            <person name="Montanini B."/>
            <person name="Hainaut M."/>
            <person name="Levati E."/>
            <person name="Barry K.W."/>
            <person name="Belfiori B."/>
            <person name="Cichocki N."/>
            <person name="Clum A."/>
            <person name="Dockter R.B."/>
            <person name="Fauchery L."/>
            <person name="Guy J."/>
            <person name="Iotti M."/>
            <person name="Le Tacon F."/>
            <person name="Lindquist E.A."/>
            <person name="Lipzen A."/>
            <person name="Malagnac F."/>
            <person name="Mello A."/>
            <person name="Molinier V."/>
            <person name="Miyauchi S."/>
            <person name="Poulain J."/>
            <person name="Riccioni C."/>
            <person name="Rubini A."/>
            <person name="Sitrit Y."/>
            <person name="Splivallo R."/>
            <person name="Traeger S."/>
            <person name="Wang M."/>
            <person name="Zifcakova L."/>
            <person name="Wipf D."/>
            <person name="Zambonelli A."/>
            <person name="Paolocci F."/>
            <person name="Nowrousian M."/>
            <person name="Ottonello S."/>
            <person name="Baldrian P."/>
            <person name="Spatafora J.W."/>
            <person name="Henrissat B."/>
            <person name="Nagy L.G."/>
            <person name="Aury J.M."/>
            <person name="Wincker P."/>
            <person name="Grigoriev I.V."/>
            <person name="Bonfante P."/>
            <person name="Martin F.M."/>
        </authorList>
    </citation>
    <scope>NUCLEOTIDE SEQUENCE [LARGE SCALE GENOMIC DNA]</scope>
    <source>
        <strain evidence="3 4">ATCC MYA-4762</strain>
    </source>
</reference>
<dbReference type="PANTHER" id="PTHR48081">
    <property type="entry name" value="AB HYDROLASE SUPERFAMILY PROTEIN C4A8.06C"/>
    <property type="match status" value="1"/>
</dbReference>
<dbReference type="GO" id="GO:0016787">
    <property type="term" value="F:hydrolase activity"/>
    <property type="evidence" value="ECO:0007669"/>
    <property type="project" value="UniProtKB-KW"/>
</dbReference>
<dbReference type="Pfam" id="PF10340">
    <property type="entry name" value="Say1_Mug180"/>
    <property type="match status" value="1"/>
</dbReference>
<dbReference type="OrthoDB" id="2152029at2759"/>
<dbReference type="InterPro" id="IPR019436">
    <property type="entry name" value="Say1-like"/>
</dbReference>
<accession>A0A3N4LJ41</accession>
<evidence type="ECO:0008006" key="5">
    <source>
        <dbReference type="Google" id="ProtNLM"/>
    </source>
</evidence>
<evidence type="ECO:0000313" key="4">
    <source>
        <dbReference type="Proteomes" id="UP000267821"/>
    </source>
</evidence>
<keyword evidence="4" id="KW-1185">Reference proteome</keyword>
<dbReference type="AlphaFoldDB" id="A0A3N4LJ41"/>
<dbReference type="Proteomes" id="UP000267821">
    <property type="component" value="Unassembled WGS sequence"/>
</dbReference>
<dbReference type="STRING" id="1051890.A0A3N4LJ41"/>
<dbReference type="InterPro" id="IPR029058">
    <property type="entry name" value="AB_hydrolase_fold"/>
</dbReference>
<proteinExistence type="predicted"/>
<dbReference type="InterPro" id="IPR050300">
    <property type="entry name" value="GDXG_lipolytic_enzyme"/>
</dbReference>
<dbReference type="SUPFAM" id="SSF53474">
    <property type="entry name" value="alpha/beta-Hydrolases"/>
    <property type="match status" value="1"/>
</dbReference>
<evidence type="ECO:0000256" key="2">
    <source>
        <dbReference type="SAM" id="MobiDB-lite"/>
    </source>
</evidence>
<feature type="compositionally biased region" description="Pro residues" evidence="2">
    <location>
        <begin position="9"/>
        <end position="20"/>
    </location>
</feature>
<evidence type="ECO:0000313" key="3">
    <source>
        <dbReference type="EMBL" id="RPB22913.1"/>
    </source>
</evidence>
<dbReference type="PANTHER" id="PTHR48081:SF18">
    <property type="entry name" value="ALPHA_BETA HYDROLASE FOLD-3 DOMAIN-CONTAINING PROTEIN"/>
    <property type="match status" value="1"/>
</dbReference>
<feature type="region of interest" description="Disordered" evidence="2">
    <location>
        <begin position="1"/>
        <end position="20"/>
    </location>
</feature>
<gene>
    <name evidence="3" type="ORF">L211DRAFT_850325</name>
</gene>
<name>A0A3N4LJ41_9PEZI</name>